<accession>A0A2S9WWW9</accession>
<dbReference type="OrthoDB" id="9812065at2"/>
<dbReference type="PANTHER" id="PTHR10587">
    <property type="entry name" value="GLYCOSYL TRANSFERASE-RELATED"/>
    <property type="match status" value="1"/>
</dbReference>
<organism evidence="4 5">
    <name type="scientific">Nonlabens agnitus</name>
    <dbReference type="NCBI Taxonomy" id="870484"/>
    <lineage>
        <taxon>Bacteria</taxon>
        <taxon>Pseudomonadati</taxon>
        <taxon>Bacteroidota</taxon>
        <taxon>Flavobacteriia</taxon>
        <taxon>Flavobacteriales</taxon>
        <taxon>Flavobacteriaceae</taxon>
        <taxon>Nonlabens</taxon>
    </lineage>
</organism>
<evidence type="ECO:0000259" key="3">
    <source>
        <dbReference type="PROSITE" id="PS51677"/>
    </source>
</evidence>
<evidence type="ECO:0000256" key="1">
    <source>
        <dbReference type="ARBA" id="ARBA00022723"/>
    </source>
</evidence>
<gene>
    <name evidence="4" type="ORF">BST86_13200</name>
</gene>
<dbReference type="InterPro" id="IPR002509">
    <property type="entry name" value="NODB_dom"/>
</dbReference>
<reference evidence="4 5" key="1">
    <citation type="submission" date="2016-11" db="EMBL/GenBank/DDBJ databases">
        <title>Trade-off between light-utilization and light-protection in marine flavobacteria.</title>
        <authorList>
            <person name="Kumagai Y."/>
        </authorList>
    </citation>
    <scope>NUCLEOTIDE SEQUENCE [LARGE SCALE GENOMIC DNA]</scope>
    <source>
        <strain evidence="4 5">JCM 17109</strain>
    </source>
</reference>
<dbReference type="Proteomes" id="UP000239532">
    <property type="component" value="Unassembled WGS sequence"/>
</dbReference>
<dbReference type="GO" id="GO:0046872">
    <property type="term" value="F:metal ion binding"/>
    <property type="evidence" value="ECO:0007669"/>
    <property type="project" value="UniProtKB-KW"/>
</dbReference>
<proteinExistence type="predicted"/>
<evidence type="ECO:0000256" key="2">
    <source>
        <dbReference type="ARBA" id="ARBA00022801"/>
    </source>
</evidence>
<dbReference type="Pfam" id="PF01522">
    <property type="entry name" value="Polysacc_deac_1"/>
    <property type="match status" value="1"/>
</dbReference>
<dbReference type="AlphaFoldDB" id="A0A2S9WWW9"/>
<feature type="domain" description="NodB homology" evidence="3">
    <location>
        <begin position="27"/>
        <end position="202"/>
    </location>
</feature>
<dbReference type="EMBL" id="MQUC01000003">
    <property type="protein sequence ID" value="PRP67977.1"/>
    <property type="molecule type" value="Genomic_DNA"/>
</dbReference>
<dbReference type="GO" id="GO:0005975">
    <property type="term" value="P:carbohydrate metabolic process"/>
    <property type="evidence" value="ECO:0007669"/>
    <property type="project" value="InterPro"/>
</dbReference>
<keyword evidence="5" id="KW-1185">Reference proteome</keyword>
<evidence type="ECO:0000313" key="5">
    <source>
        <dbReference type="Proteomes" id="UP000239532"/>
    </source>
</evidence>
<name>A0A2S9WWW9_9FLAO</name>
<dbReference type="GO" id="GO:0016020">
    <property type="term" value="C:membrane"/>
    <property type="evidence" value="ECO:0007669"/>
    <property type="project" value="TreeGrafter"/>
</dbReference>
<sequence>MWYPDRIPDWLSGLFPKYHWHGDRNKSQVYLTFDDGPTPMVTHFVLEQLERFGFKATFFLIGDRAQRFPGLKKEVLEAGHSIGNHTFHHLNSWKVSSEMYLKDIAFAKANTSNSLFRPPYGRIHRKVAQQLVADGYKIVLWDVLSGDFDTSRSPESSLKSLKRHTRNGSVVVFHDSEKAFPILKEVLPEYLEWLQEQQFECLPIS</sequence>
<evidence type="ECO:0000313" key="4">
    <source>
        <dbReference type="EMBL" id="PRP67977.1"/>
    </source>
</evidence>
<dbReference type="PANTHER" id="PTHR10587:SF133">
    <property type="entry name" value="CHITIN DEACETYLASE 1-RELATED"/>
    <property type="match status" value="1"/>
</dbReference>
<comment type="caution">
    <text evidence="4">The sequence shown here is derived from an EMBL/GenBank/DDBJ whole genome shotgun (WGS) entry which is preliminary data.</text>
</comment>
<dbReference type="GO" id="GO:0016810">
    <property type="term" value="F:hydrolase activity, acting on carbon-nitrogen (but not peptide) bonds"/>
    <property type="evidence" value="ECO:0007669"/>
    <property type="project" value="InterPro"/>
</dbReference>
<dbReference type="InterPro" id="IPR011330">
    <property type="entry name" value="Glyco_hydro/deAcase_b/a-brl"/>
</dbReference>
<dbReference type="Gene3D" id="3.20.20.370">
    <property type="entry name" value="Glycoside hydrolase/deacetylase"/>
    <property type="match status" value="1"/>
</dbReference>
<dbReference type="PROSITE" id="PS51677">
    <property type="entry name" value="NODB"/>
    <property type="match status" value="1"/>
</dbReference>
<dbReference type="InterPro" id="IPR050248">
    <property type="entry name" value="Polysacc_deacetylase_ArnD"/>
</dbReference>
<keyword evidence="1" id="KW-0479">Metal-binding</keyword>
<keyword evidence="2" id="KW-0378">Hydrolase</keyword>
<dbReference type="CDD" id="cd10917">
    <property type="entry name" value="CE4_NodB_like_6s_7s"/>
    <property type="match status" value="1"/>
</dbReference>
<protein>
    <submittedName>
        <fullName evidence="4">Polysaccharide deacetylase family protein</fullName>
    </submittedName>
</protein>
<dbReference type="RefSeq" id="WP_105983666.1">
    <property type="nucleotide sequence ID" value="NZ_MQUC01000003.1"/>
</dbReference>
<dbReference type="SUPFAM" id="SSF88713">
    <property type="entry name" value="Glycoside hydrolase/deacetylase"/>
    <property type="match status" value="1"/>
</dbReference>